<feature type="domain" description="Ig-like" evidence="4">
    <location>
        <begin position="204"/>
        <end position="290"/>
    </location>
</feature>
<protein>
    <submittedName>
        <fullName evidence="5">B-cell receptor CD22-like</fullName>
    </submittedName>
</protein>
<feature type="domain" description="Ig-like" evidence="4">
    <location>
        <begin position="126"/>
        <end position="199"/>
    </location>
</feature>
<feature type="region of interest" description="Disordered" evidence="1">
    <location>
        <begin position="488"/>
        <end position="528"/>
    </location>
</feature>
<proteinExistence type="predicted"/>
<organism evidence="5 6">
    <name type="scientific">Sparus aurata</name>
    <name type="common">Gilthead sea bream</name>
    <dbReference type="NCBI Taxonomy" id="8175"/>
    <lineage>
        <taxon>Eukaryota</taxon>
        <taxon>Metazoa</taxon>
        <taxon>Chordata</taxon>
        <taxon>Craniata</taxon>
        <taxon>Vertebrata</taxon>
        <taxon>Euteleostomi</taxon>
        <taxon>Actinopterygii</taxon>
        <taxon>Neopterygii</taxon>
        <taxon>Teleostei</taxon>
        <taxon>Neoteleostei</taxon>
        <taxon>Acanthomorphata</taxon>
        <taxon>Eupercaria</taxon>
        <taxon>Spariformes</taxon>
        <taxon>Sparidae</taxon>
        <taxon>Sparus</taxon>
    </lineage>
</organism>
<dbReference type="PROSITE" id="PS50835">
    <property type="entry name" value="IG_LIKE"/>
    <property type="match status" value="3"/>
</dbReference>
<evidence type="ECO:0000256" key="3">
    <source>
        <dbReference type="SAM" id="SignalP"/>
    </source>
</evidence>
<dbReference type="Proteomes" id="UP000472265">
    <property type="component" value="Chromosome 17"/>
</dbReference>
<keyword evidence="2" id="KW-0812">Transmembrane</keyword>
<keyword evidence="6" id="KW-1185">Reference proteome</keyword>
<feature type="signal peptide" evidence="3">
    <location>
        <begin position="1"/>
        <end position="17"/>
    </location>
</feature>
<dbReference type="InterPro" id="IPR013106">
    <property type="entry name" value="Ig_V-set"/>
</dbReference>
<dbReference type="InterPro" id="IPR007110">
    <property type="entry name" value="Ig-like_dom"/>
</dbReference>
<dbReference type="RefSeq" id="XP_030250755.1">
    <property type="nucleotide sequence ID" value="XM_030394895.1"/>
</dbReference>
<dbReference type="Pfam" id="PF13927">
    <property type="entry name" value="Ig_3"/>
    <property type="match status" value="1"/>
</dbReference>
<sequence>MESWILIILVLTPGVWSGDWRVTLKSQCALKGASVVLKCEYDYPGGSVVTSVGWYKVRYVSGTGRLYPVTNPPSSPNHFRYAGNRWSDCSLEINDVQHTDEGQYYFGFKTMFSRWMSTTYSHLSVKELTAYVEPGTVTEGTDVRLTCESGCDTPVNIVWFKDGVPVQNPVFRARREDAGRYHCAIPGQESVRSASVSLNVHYAPEKVTLSMSPSGDIAKGSSMTFSCSSDASPPVRQTGYSLYKDGNLIRSGQSHTISDVQPGHSGMYYCQAWNNISRRGNDLMKSAEVHLDVHYQPVNISVSMSPPNVVAGSGVNLTCSGAANPAAETYTWYRRTASSTSVLQVGSGQVLSIPSVEASHSGLYSCQAGNQVGENNSTEVLLAMKEEQHGSQSLPITAGIGVSLFVTLVLALLLLWRKLRTHAEEKKTVSDSRLSERGSSSTATEDQSDSIYVNIHTLPCSPPPATDVTPHNAPMSCEDEVTYSTVTIKPRNPLPPHHGDSNRALQDSRSEARENDEPVIYTTVAKSR</sequence>
<feature type="chain" id="PRO_5025388911" evidence="3">
    <location>
        <begin position="18"/>
        <end position="528"/>
    </location>
</feature>
<dbReference type="PANTHER" id="PTHR46013:SF4">
    <property type="entry name" value="B-CELL RECEPTOR CD22-RELATED"/>
    <property type="match status" value="1"/>
</dbReference>
<evidence type="ECO:0000256" key="1">
    <source>
        <dbReference type="SAM" id="MobiDB-lite"/>
    </source>
</evidence>
<dbReference type="GeneID" id="115567945"/>
<keyword evidence="2" id="KW-0472">Membrane</keyword>
<gene>
    <name evidence="5" type="primary">LOC115567945</name>
</gene>
<feature type="domain" description="Ig-like" evidence="4">
    <location>
        <begin position="297"/>
        <end position="383"/>
    </location>
</feature>
<keyword evidence="3" id="KW-0732">Signal</keyword>
<dbReference type="PANTHER" id="PTHR46013">
    <property type="entry name" value="VASCULAR CELL ADHESION MOLECULE 1"/>
    <property type="match status" value="1"/>
</dbReference>
<dbReference type="SUPFAM" id="SSF48726">
    <property type="entry name" value="Immunoglobulin"/>
    <property type="match status" value="3"/>
</dbReference>
<feature type="compositionally biased region" description="Basic and acidic residues" evidence="1">
    <location>
        <begin position="497"/>
        <end position="516"/>
    </location>
</feature>
<dbReference type="GeneTree" id="ENSGT01010000222294"/>
<feature type="compositionally biased region" description="Basic and acidic residues" evidence="1">
    <location>
        <begin position="425"/>
        <end position="436"/>
    </location>
</feature>
<reference evidence="5" key="2">
    <citation type="submission" date="2025-08" db="UniProtKB">
        <authorList>
            <consortium name="Ensembl"/>
        </authorList>
    </citation>
    <scope>IDENTIFICATION</scope>
</reference>
<evidence type="ECO:0000313" key="6">
    <source>
        <dbReference type="Proteomes" id="UP000472265"/>
    </source>
</evidence>
<feature type="region of interest" description="Disordered" evidence="1">
    <location>
        <begin position="425"/>
        <end position="448"/>
    </location>
</feature>
<dbReference type="SMART" id="SM00409">
    <property type="entry name" value="IG"/>
    <property type="match status" value="4"/>
</dbReference>
<reference evidence="5" key="3">
    <citation type="submission" date="2025-09" db="UniProtKB">
        <authorList>
            <consortium name="Ensembl"/>
        </authorList>
    </citation>
    <scope>IDENTIFICATION</scope>
</reference>
<dbReference type="CDD" id="cd00096">
    <property type="entry name" value="Ig"/>
    <property type="match status" value="1"/>
</dbReference>
<dbReference type="Gene3D" id="2.60.40.10">
    <property type="entry name" value="Immunoglobulins"/>
    <property type="match status" value="4"/>
</dbReference>
<reference evidence="5" key="1">
    <citation type="submission" date="2021-04" db="EMBL/GenBank/DDBJ databases">
        <authorList>
            <consortium name="Wellcome Sanger Institute Data Sharing"/>
        </authorList>
    </citation>
    <scope>NUCLEOTIDE SEQUENCE [LARGE SCALE GENOMIC DNA]</scope>
</reference>
<evidence type="ECO:0000259" key="4">
    <source>
        <dbReference type="PROSITE" id="PS50835"/>
    </source>
</evidence>
<feature type="transmembrane region" description="Helical" evidence="2">
    <location>
        <begin position="394"/>
        <end position="416"/>
    </location>
</feature>
<accession>A0A671WBT5</accession>
<keyword evidence="2" id="KW-1133">Transmembrane helix</keyword>
<evidence type="ECO:0000313" key="5">
    <source>
        <dbReference type="Ensembl" id="ENSSAUP00010036410.1"/>
    </source>
</evidence>
<dbReference type="InterPro" id="IPR003598">
    <property type="entry name" value="Ig_sub2"/>
</dbReference>
<dbReference type="InterPro" id="IPR003599">
    <property type="entry name" value="Ig_sub"/>
</dbReference>
<dbReference type="AlphaFoldDB" id="A0A671WBT5"/>
<dbReference type="Ensembl" id="ENSSAUT00010038334.1">
    <property type="protein sequence ID" value="ENSSAUP00010036410.1"/>
    <property type="gene ID" value="ENSSAUG00010015374.1"/>
</dbReference>
<dbReference type="InterPro" id="IPR013783">
    <property type="entry name" value="Ig-like_fold"/>
</dbReference>
<evidence type="ECO:0000256" key="2">
    <source>
        <dbReference type="SAM" id="Phobius"/>
    </source>
</evidence>
<dbReference type="InterPro" id="IPR036179">
    <property type="entry name" value="Ig-like_dom_sf"/>
</dbReference>
<name>A0A671WBT5_SPAAU</name>
<dbReference type="OMA" id="WYKRTEP"/>
<dbReference type="Pfam" id="PF07686">
    <property type="entry name" value="V-set"/>
    <property type="match status" value="1"/>
</dbReference>
<dbReference type="InParanoid" id="A0A671WBT5"/>
<dbReference type="OrthoDB" id="6250964at2759"/>
<dbReference type="SMART" id="SM00408">
    <property type="entry name" value="IGc2"/>
    <property type="match status" value="3"/>
</dbReference>
<dbReference type="Pfam" id="PF13895">
    <property type="entry name" value="Ig_2"/>
    <property type="match status" value="2"/>
</dbReference>